<sequence length="472" mass="52117">MNELLHASATIASIMRATEDACEVEAISQAATFGSEYSQRSTHCSLPFPQSECPDARPSTIWHDVQNGDAAPRTPVRPAHAIPSLAWTPTTQATSILLGTPEVPGRPYYVAPNPNQLPKLGPVPTIPANVKAPRYPPGLGFPSEDEIADASVNDDSQLFPTIPIGRPAKYLPKPDLVPTLPNARPARLQDEPANAGVPFPLLPPIHLQSFDDEPGVVHETIAIQPDARHTYHATRTLGKGGNGTVWLGRLDQGDGTGSMDVAIKVYSKRFALARQLKGSTLRTIAQTREVPALLLEDFDDLRQLYEDEIDMFECLASDDTSPFVAPLLHSFHTDDDFYLVMRYYPENLRQRARNKGYRLNRPQIRLIAAELVLALEFLHSRFIVHHDLKVENVLISPSGHIAVCDFGNSYMYYGEERTPEHFKAGGIIGRSTFGYLAPEQSDGEEHNYKVDMYAFGLLLLDLFCDGQVSSPS</sequence>
<evidence type="ECO:0000256" key="4">
    <source>
        <dbReference type="ARBA" id="ARBA00022741"/>
    </source>
</evidence>
<keyword evidence="4 7" id="KW-0547">Nucleotide-binding</keyword>
<keyword evidence="1 8" id="KW-0723">Serine/threonine-protein kinase</keyword>
<dbReference type="PROSITE" id="PS00107">
    <property type="entry name" value="PROTEIN_KINASE_ATP"/>
    <property type="match status" value="1"/>
</dbReference>
<dbReference type="InterPro" id="IPR000719">
    <property type="entry name" value="Prot_kinase_dom"/>
</dbReference>
<evidence type="ECO:0000313" key="10">
    <source>
        <dbReference type="EMBL" id="KIJ14003.1"/>
    </source>
</evidence>
<reference evidence="11" key="2">
    <citation type="submission" date="2015-01" db="EMBL/GenBank/DDBJ databases">
        <title>Evolutionary Origins and Diversification of the Mycorrhizal Mutualists.</title>
        <authorList>
            <consortium name="DOE Joint Genome Institute"/>
            <consortium name="Mycorrhizal Genomics Consortium"/>
            <person name="Kohler A."/>
            <person name="Kuo A."/>
            <person name="Nagy L.G."/>
            <person name="Floudas D."/>
            <person name="Copeland A."/>
            <person name="Barry K.W."/>
            <person name="Cichocki N."/>
            <person name="Veneault-Fourrey C."/>
            <person name="LaButti K."/>
            <person name="Lindquist E.A."/>
            <person name="Lipzen A."/>
            <person name="Lundell T."/>
            <person name="Morin E."/>
            <person name="Murat C."/>
            <person name="Riley R."/>
            <person name="Ohm R."/>
            <person name="Sun H."/>
            <person name="Tunlid A."/>
            <person name="Henrissat B."/>
            <person name="Grigoriev I.V."/>
            <person name="Hibbett D.S."/>
            <person name="Martin F."/>
        </authorList>
    </citation>
    <scope>NUCLEOTIDE SEQUENCE [LARGE SCALE GENOMIC DNA]</scope>
    <source>
        <strain evidence="11">ATCC 200175</strain>
    </source>
</reference>
<keyword evidence="11" id="KW-1185">Reference proteome</keyword>
<dbReference type="SUPFAM" id="SSF56112">
    <property type="entry name" value="Protein kinase-like (PK-like)"/>
    <property type="match status" value="1"/>
</dbReference>
<dbReference type="GO" id="GO:0005524">
    <property type="term" value="F:ATP binding"/>
    <property type="evidence" value="ECO:0007669"/>
    <property type="project" value="UniProtKB-UniRule"/>
</dbReference>
<evidence type="ECO:0000256" key="6">
    <source>
        <dbReference type="ARBA" id="ARBA00022840"/>
    </source>
</evidence>
<accession>A0A0C9TUT2</accession>
<evidence type="ECO:0000256" key="3">
    <source>
        <dbReference type="ARBA" id="ARBA00022679"/>
    </source>
</evidence>
<feature type="binding site" evidence="7">
    <location>
        <position position="264"/>
    </location>
    <ligand>
        <name>ATP</name>
        <dbReference type="ChEBI" id="CHEBI:30616"/>
    </ligand>
</feature>
<dbReference type="PANTHER" id="PTHR24351">
    <property type="entry name" value="RIBOSOMAL PROTEIN S6 KINASE"/>
    <property type="match status" value="1"/>
</dbReference>
<dbReference type="Proteomes" id="UP000053647">
    <property type="component" value="Unassembled WGS sequence"/>
</dbReference>
<evidence type="ECO:0000256" key="7">
    <source>
        <dbReference type="PROSITE-ProRule" id="PRU10141"/>
    </source>
</evidence>
<dbReference type="PROSITE" id="PS50011">
    <property type="entry name" value="PROTEIN_KINASE_DOM"/>
    <property type="match status" value="1"/>
</dbReference>
<evidence type="ECO:0000256" key="5">
    <source>
        <dbReference type="ARBA" id="ARBA00022777"/>
    </source>
</evidence>
<dbReference type="AlphaFoldDB" id="A0A0C9TUT2"/>
<dbReference type="PROSITE" id="PS00108">
    <property type="entry name" value="PROTEIN_KINASE_ST"/>
    <property type="match status" value="1"/>
</dbReference>
<dbReference type="GO" id="GO:0004674">
    <property type="term" value="F:protein serine/threonine kinase activity"/>
    <property type="evidence" value="ECO:0007669"/>
    <property type="project" value="UniProtKB-KW"/>
</dbReference>
<dbReference type="Gene3D" id="1.10.510.10">
    <property type="entry name" value="Transferase(Phosphotransferase) domain 1"/>
    <property type="match status" value="1"/>
</dbReference>
<proteinExistence type="inferred from homology"/>
<dbReference type="InterPro" id="IPR011009">
    <property type="entry name" value="Kinase-like_dom_sf"/>
</dbReference>
<evidence type="ECO:0000256" key="8">
    <source>
        <dbReference type="RuleBase" id="RU000304"/>
    </source>
</evidence>
<dbReference type="HOGENOM" id="CLU_578842_0_0_1"/>
<dbReference type="Gene3D" id="3.30.200.20">
    <property type="entry name" value="Phosphorylase Kinase, domain 1"/>
    <property type="match status" value="1"/>
</dbReference>
<name>A0A0C9TUT2_PAXIN</name>
<dbReference type="Pfam" id="PF00069">
    <property type="entry name" value="Pkinase"/>
    <property type="match status" value="1"/>
</dbReference>
<dbReference type="SMART" id="SM00220">
    <property type="entry name" value="S_TKc"/>
    <property type="match status" value="1"/>
</dbReference>
<keyword evidence="5" id="KW-0418">Kinase</keyword>
<evidence type="ECO:0000256" key="1">
    <source>
        <dbReference type="ARBA" id="ARBA00022527"/>
    </source>
</evidence>
<reference evidence="10 11" key="1">
    <citation type="submission" date="2014-06" db="EMBL/GenBank/DDBJ databases">
        <authorList>
            <consortium name="DOE Joint Genome Institute"/>
            <person name="Kuo A."/>
            <person name="Kohler A."/>
            <person name="Nagy L.G."/>
            <person name="Floudas D."/>
            <person name="Copeland A."/>
            <person name="Barry K.W."/>
            <person name="Cichocki N."/>
            <person name="Veneault-Fourrey C."/>
            <person name="LaButti K."/>
            <person name="Lindquist E.A."/>
            <person name="Lipzen A."/>
            <person name="Lundell T."/>
            <person name="Morin E."/>
            <person name="Murat C."/>
            <person name="Sun H."/>
            <person name="Tunlid A."/>
            <person name="Henrissat B."/>
            <person name="Grigoriev I.V."/>
            <person name="Hibbett D.S."/>
            <person name="Martin F."/>
            <person name="Nordberg H.P."/>
            <person name="Cantor M.N."/>
            <person name="Hua S.X."/>
        </authorList>
    </citation>
    <scope>NUCLEOTIDE SEQUENCE [LARGE SCALE GENOMIC DNA]</scope>
    <source>
        <strain evidence="10 11">ATCC 200175</strain>
    </source>
</reference>
<evidence type="ECO:0000259" key="9">
    <source>
        <dbReference type="PROSITE" id="PS50011"/>
    </source>
</evidence>
<dbReference type="EMBL" id="KN819346">
    <property type="protein sequence ID" value="KIJ14003.1"/>
    <property type="molecule type" value="Genomic_DNA"/>
</dbReference>
<dbReference type="InterPro" id="IPR017441">
    <property type="entry name" value="Protein_kinase_ATP_BS"/>
</dbReference>
<evidence type="ECO:0000256" key="2">
    <source>
        <dbReference type="ARBA" id="ARBA00022553"/>
    </source>
</evidence>
<keyword evidence="6 7" id="KW-0067">ATP-binding</keyword>
<dbReference type="InterPro" id="IPR008271">
    <property type="entry name" value="Ser/Thr_kinase_AS"/>
</dbReference>
<keyword evidence="2" id="KW-0597">Phosphoprotein</keyword>
<feature type="domain" description="Protein kinase" evidence="9">
    <location>
        <begin position="231"/>
        <end position="472"/>
    </location>
</feature>
<protein>
    <recommendedName>
        <fullName evidence="9">Protein kinase domain-containing protein</fullName>
    </recommendedName>
</protein>
<comment type="similarity">
    <text evidence="8">Belongs to the protein kinase superfamily.</text>
</comment>
<organism evidence="10 11">
    <name type="scientific">Paxillus involutus ATCC 200175</name>
    <dbReference type="NCBI Taxonomy" id="664439"/>
    <lineage>
        <taxon>Eukaryota</taxon>
        <taxon>Fungi</taxon>
        <taxon>Dikarya</taxon>
        <taxon>Basidiomycota</taxon>
        <taxon>Agaricomycotina</taxon>
        <taxon>Agaricomycetes</taxon>
        <taxon>Agaricomycetidae</taxon>
        <taxon>Boletales</taxon>
        <taxon>Paxilineae</taxon>
        <taxon>Paxillaceae</taxon>
        <taxon>Paxillus</taxon>
    </lineage>
</organism>
<dbReference type="OrthoDB" id="1668230at2759"/>
<evidence type="ECO:0000313" key="11">
    <source>
        <dbReference type="Proteomes" id="UP000053647"/>
    </source>
</evidence>
<dbReference type="CDD" id="cd00180">
    <property type="entry name" value="PKc"/>
    <property type="match status" value="1"/>
</dbReference>
<gene>
    <name evidence="10" type="ORF">PAXINDRAFT_116530</name>
</gene>
<keyword evidence="3" id="KW-0808">Transferase</keyword>